<dbReference type="PANTHER" id="PTHR11742:SF55">
    <property type="entry name" value="ENDOPLASMIC RETICULUM MANNOSYL-OLIGOSACCHARIDE 1,2-ALPHA-MANNOSIDASE"/>
    <property type="match status" value="1"/>
</dbReference>
<feature type="compositionally biased region" description="Basic and acidic residues" evidence="14">
    <location>
        <begin position="462"/>
        <end position="471"/>
    </location>
</feature>
<evidence type="ECO:0000256" key="10">
    <source>
        <dbReference type="PIRSR" id="PIRSR601382-1"/>
    </source>
</evidence>
<dbReference type="GO" id="GO:0005975">
    <property type="term" value="P:carbohydrate metabolic process"/>
    <property type="evidence" value="ECO:0007669"/>
    <property type="project" value="InterPro"/>
</dbReference>
<evidence type="ECO:0000256" key="2">
    <source>
        <dbReference type="ARBA" id="ARBA00004922"/>
    </source>
</evidence>
<feature type="active site" evidence="10">
    <location>
        <position position="485"/>
    </location>
</feature>
<reference evidence="15 16" key="1">
    <citation type="submission" date="2018-11" db="EMBL/GenBank/DDBJ databases">
        <title>Genome assembly of Steccherinum ochraceum LE-BIN_3174, the white-rot fungus of the Steccherinaceae family (The Residual Polyporoid clade, Polyporales, Basidiomycota).</title>
        <authorList>
            <person name="Fedorova T.V."/>
            <person name="Glazunova O.A."/>
            <person name="Landesman E.O."/>
            <person name="Moiseenko K.V."/>
            <person name="Psurtseva N.V."/>
            <person name="Savinova O.S."/>
            <person name="Shakhova N.V."/>
            <person name="Tyazhelova T.V."/>
            <person name="Vasina D.V."/>
        </authorList>
    </citation>
    <scope>NUCLEOTIDE SEQUENCE [LARGE SCALE GENOMIC DNA]</scope>
    <source>
        <strain evidence="15 16">LE-BIN_3174</strain>
    </source>
</reference>
<dbReference type="GO" id="GO:0005509">
    <property type="term" value="F:calcium ion binding"/>
    <property type="evidence" value="ECO:0007669"/>
    <property type="project" value="InterPro"/>
</dbReference>
<keyword evidence="7 12" id="KW-1015">Disulfide bond</keyword>
<protein>
    <recommendedName>
        <fullName evidence="13">alpha-1,2-Mannosidase</fullName>
        <ecNumber evidence="13">3.2.1.-</ecNumber>
    </recommendedName>
</protein>
<dbReference type="AlphaFoldDB" id="A0A4R0RAU8"/>
<keyword evidence="5 13" id="KW-0378">Hydrolase</keyword>
<feature type="region of interest" description="Disordered" evidence="14">
    <location>
        <begin position="450"/>
        <end position="471"/>
    </location>
</feature>
<feature type="active site" evidence="10">
    <location>
        <position position="288"/>
    </location>
</feature>
<evidence type="ECO:0000256" key="13">
    <source>
        <dbReference type="RuleBase" id="RU361193"/>
    </source>
</evidence>
<evidence type="ECO:0000313" key="16">
    <source>
        <dbReference type="Proteomes" id="UP000292702"/>
    </source>
</evidence>
<dbReference type="Gene3D" id="1.50.10.10">
    <property type="match status" value="1"/>
</dbReference>
<accession>A0A4R0RAU8</accession>
<evidence type="ECO:0000256" key="11">
    <source>
        <dbReference type="PIRSR" id="PIRSR601382-2"/>
    </source>
</evidence>
<proteinExistence type="inferred from homology"/>
<evidence type="ECO:0000256" key="14">
    <source>
        <dbReference type="SAM" id="MobiDB-lite"/>
    </source>
</evidence>
<gene>
    <name evidence="15" type="ORF">EIP91_003289</name>
</gene>
<dbReference type="Proteomes" id="UP000292702">
    <property type="component" value="Unassembled WGS sequence"/>
</dbReference>
<organism evidence="15 16">
    <name type="scientific">Steccherinum ochraceum</name>
    <dbReference type="NCBI Taxonomy" id="92696"/>
    <lineage>
        <taxon>Eukaryota</taxon>
        <taxon>Fungi</taxon>
        <taxon>Dikarya</taxon>
        <taxon>Basidiomycota</taxon>
        <taxon>Agaricomycotina</taxon>
        <taxon>Agaricomycetes</taxon>
        <taxon>Polyporales</taxon>
        <taxon>Steccherinaceae</taxon>
        <taxon>Steccherinum</taxon>
    </lineage>
</organism>
<keyword evidence="4 11" id="KW-0479">Metal-binding</keyword>
<comment type="catalytic activity">
    <reaction evidence="8">
        <text>N(4)-(alpha-D-Man-(1-&gt;2)-alpha-D-Man-(1-&gt;2)-alpha-D-Man-(1-&gt;3)-[alpha-D-Man-(1-&gt;3)-[alpha-D-Man-(1-&gt;2)-alpha-D-Man-(1-&gt;6)]-alpha-D-Man-(1-&gt;6)]-beta-D-Man-(1-&gt;4)-beta-D-GlcNAc-(1-&gt;4)-beta-D-GlcNAc)-L-asparaginyl-[protein] (N-glucan mannose isomer 8A1,2,3B1,3) + 3 H2O = N(4)-(alpha-D-Man-(1-&gt;3)-[alpha-D-Man-(1-&gt;3)-[alpha-D-Man-(1-&gt;6)]-alpha-D-Man-(1-&gt;6)]-beta-D-Man-(1-&gt;4)-beta-D-GlcNAc-(1-&gt;4)-beta-D-GlcNAc)-L-asparaginyl-[protein] (N-glucan mannose isomer 5A1,2) + 3 beta-D-mannose</text>
        <dbReference type="Rhea" id="RHEA:56028"/>
        <dbReference type="Rhea" id="RHEA-COMP:14358"/>
        <dbReference type="Rhea" id="RHEA-COMP:14367"/>
        <dbReference type="ChEBI" id="CHEBI:15377"/>
        <dbReference type="ChEBI" id="CHEBI:28563"/>
        <dbReference type="ChEBI" id="CHEBI:59087"/>
        <dbReference type="ChEBI" id="CHEBI:60628"/>
        <dbReference type="EC" id="3.2.1.113"/>
    </reaction>
</comment>
<dbReference type="GO" id="GO:0036503">
    <property type="term" value="P:ERAD pathway"/>
    <property type="evidence" value="ECO:0007669"/>
    <property type="project" value="UniProtKB-ARBA"/>
</dbReference>
<keyword evidence="6 11" id="KW-0106">Calcium</keyword>
<dbReference type="InterPro" id="IPR012341">
    <property type="entry name" value="6hp_glycosidase-like_sf"/>
</dbReference>
<dbReference type="EC" id="3.2.1.-" evidence="13"/>
<dbReference type="InterPro" id="IPR036026">
    <property type="entry name" value="Seven-hairpin_glycosidases"/>
</dbReference>
<evidence type="ECO:0000256" key="9">
    <source>
        <dbReference type="ARBA" id="ARBA00048605"/>
    </source>
</evidence>
<dbReference type="PRINTS" id="PR00747">
    <property type="entry name" value="GLYHDRLASE47"/>
</dbReference>
<name>A0A4R0RAU8_9APHY</name>
<evidence type="ECO:0000256" key="7">
    <source>
        <dbReference type="ARBA" id="ARBA00023157"/>
    </source>
</evidence>
<evidence type="ECO:0000256" key="3">
    <source>
        <dbReference type="ARBA" id="ARBA00007658"/>
    </source>
</evidence>
<feature type="active site" description="Proton donor" evidence="10">
    <location>
        <position position="416"/>
    </location>
</feature>
<dbReference type="InterPro" id="IPR050749">
    <property type="entry name" value="Glycosyl_Hydrolase_47"/>
</dbReference>
<evidence type="ECO:0000256" key="8">
    <source>
        <dbReference type="ARBA" id="ARBA00047669"/>
    </source>
</evidence>
<evidence type="ECO:0000256" key="12">
    <source>
        <dbReference type="PIRSR" id="PIRSR601382-3"/>
    </source>
</evidence>
<keyword evidence="16" id="KW-1185">Reference proteome</keyword>
<feature type="active site" description="Proton donor" evidence="10">
    <location>
        <position position="159"/>
    </location>
</feature>
<evidence type="ECO:0000256" key="1">
    <source>
        <dbReference type="ARBA" id="ARBA00001913"/>
    </source>
</evidence>
<keyword evidence="13" id="KW-0326">Glycosidase</keyword>
<comment type="caution">
    <text evidence="15">The sequence shown here is derived from an EMBL/GenBank/DDBJ whole genome shotgun (WGS) entry which is preliminary data.</text>
</comment>
<dbReference type="SUPFAM" id="SSF48225">
    <property type="entry name" value="Seven-hairpin glycosidases"/>
    <property type="match status" value="1"/>
</dbReference>
<dbReference type="OrthoDB" id="8118055at2759"/>
<evidence type="ECO:0000256" key="6">
    <source>
        <dbReference type="ARBA" id="ARBA00022837"/>
    </source>
</evidence>
<dbReference type="GO" id="GO:0016020">
    <property type="term" value="C:membrane"/>
    <property type="evidence" value="ECO:0007669"/>
    <property type="project" value="InterPro"/>
</dbReference>
<comment type="cofactor">
    <cofactor evidence="1 11">
        <name>Ca(2+)</name>
        <dbReference type="ChEBI" id="CHEBI:29108"/>
    </cofactor>
</comment>
<dbReference type="InterPro" id="IPR001382">
    <property type="entry name" value="Glyco_hydro_47"/>
</dbReference>
<dbReference type="GO" id="GO:0004571">
    <property type="term" value="F:mannosyl-oligosaccharide 1,2-alpha-mannosidase activity"/>
    <property type="evidence" value="ECO:0007669"/>
    <property type="project" value="UniProtKB-EC"/>
</dbReference>
<feature type="disulfide bond" evidence="12">
    <location>
        <begin position="353"/>
        <end position="402"/>
    </location>
</feature>
<dbReference type="EMBL" id="RWJN01000201">
    <property type="protein sequence ID" value="TCD65051.1"/>
    <property type="molecule type" value="Genomic_DNA"/>
</dbReference>
<comment type="catalytic activity">
    <reaction evidence="9">
        <text>N(4)-(alpha-D-Man-(1-&gt;2)-alpha-D-Man-(1-&gt;2)-alpha-D-Man-(1-&gt;3)-[alpha-D-Man-(1-&gt;2)-alpha-D-Man-(1-&gt;3)-[alpha-D-Man-(1-&gt;2)-alpha-D-Man-(1-&gt;6)]-alpha-D-Man-(1-&gt;6)]-beta-D-Man-(1-&gt;4)-beta-D-GlcNAc-(1-&gt;4)-beta-D-GlcNAc)-L-asparaginyl-[protein] (N-glucan mannose isomer 9A1,2,3B1,2,3) + 4 H2O = N(4)-(alpha-D-Man-(1-&gt;3)-[alpha-D-Man-(1-&gt;3)-[alpha-D-Man-(1-&gt;6)]-alpha-D-Man-(1-&gt;6)]-beta-D-Man-(1-&gt;4)-beta-D-GlcNAc-(1-&gt;4)-beta-D-GlcNAc)-L-asparaginyl-[protein] (N-glucan mannose isomer 5A1,2) + 4 beta-D-mannose</text>
        <dbReference type="Rhea" id="RHEA:56008"/>
        <dbReference type="Rhea" id="RHEA-COMP:14356"/>
        <dbReference type="Rhea" id="RHEA-COMP:14367"/>
        <dbReference type="ChEBI" id="CHEBI:15377"/>
        <dbReference type="ChEBI" id="CHEBI:28563"/>
        <dbReference type="ChEBI" id="CHEBI:59087"/>
        <dbReference type="ChEBI" id="CHEBI:139493"/>
        <dbReference type="EC" id="3.2.1.113"/>
    </reaction>
</comment>
<dbReference type="STRING" id="92696.A0A4R0RAU8"/>
<comment type="similarity">
    <text evidence="3 13">Belongs to the glycosyl hydrolase 47 family.</text>
</comment>
<comment type="pathway">
    <text evidence="2">Protein modification; protein glycosylation.</text>
</comment>
<dbReference type="GO" id="GO:0005783">
    <property type="term" value="C:endoplasmic reticulum"/>
    <property type="evidence" value="ECO:0007669"/>
    <property type="project" value="TreeGrafter"/>
</dbReference>
<feature type="binding site" evidence="11">
    <location>
        <position position="571"/>
    </location>
    <ligand>
        <name>Ca(2+)</name>
        <dbReference type="ChEBI" id="CHEBI:29108"/>
    </ligand>
</feature>
<dbReference type="PANTHER" id="PTHR11742">
    <property type="entry name" value="MANNOSYL-OLIGOSACCHARIDE ALPHA-1,2-MANNOSIDASE-RELATED"/>
    <property type="match status" value="1"/>
</dbReference>
<dbReference type="Pfam" id="PF01532">
    <property type="entry name" value="Glyco_hydro_47"/>
    <property type="match status" value="1"/>
</dbReference>
<evidence type="ECO:0000313" key="15">
    <source>
        <dbReference type="EMBL" id="TCD65051.1"/>
    </source>
</evidence>
<sequence>MFPAVILRSLRSLKVSMRRVLLLSIVALVLFSAYHISSISSLSSLGLHWNVSKNTPEQNDDVYNANSGVDIWDWRAKRVRRAFVHAYSNYKQYASPHDELLPLSKGRRDQFGGFGVTVFDSLDTMYLMGLEKEFKEAVSVVRQTRFEIMEQYTRISVFETIIRHLGGLLSAHSLSDDSVLLQKAEELADSLEPAFETFSGLPWSSINTATRDPSGGYIGSLSEVASFQVELAYLAHKTGKKRYYKRVAKLLKTLAKTVPSHYEMLPTHLSLLNGFPTEHGFSVGGGADSGHEYLLKYYLLTAQTHNSSLELYMRGMNHMLTNLLFLSPERSLLYVTDRTDDGQASHVFEHLSCFLPGLLALGVHSLPASAFSDAPLSQGSVLARYNLSELHMSAAIGLGESCWLMYADQPSGLGPEEVSVFPPPVSHDPSSALSASSGLWIDAMERWREGGEEGVPPGVGQKDPEPDGTRRDYELRKPEYFLRPETIESMFYLWKTTGDVRWRERGWTIFEALERETRVEVGYASLTTVAESQALKFNEMPSYFLAETLKYLYLLFLNEDRIPLDMWVFNTEAHPLPIFNWTAWEKDMFGIKR</sequence>
<evidence type="ECO:0000256" key="4">
    <source>
        <dbReference type="ARBA" id="ARBA00022723"/>
    </source>
</evidence>
<evidence type="ECO:0000256" key="5">
    <source>
        <dbReference type="ARBA" id="ARBA00022801"/>
    </source>
</evidence>